<evidence type="ECO:0000313" key="13">
    <source>
        <dbReference type="EMBL" id="MEK8089778.1"/>
    </source>
</evidence>
<evidence type="ECO:0000256" key="4">
    <source>
        <dbReference type="ARBA" id="ARBA00022723"/>
    </source>
</evidence>
<evidence type="ECO:0000256" key="1">
    <source>
        <dbReference type="ARBA" id="ARBA00001947"/>
    </source>
</evidence>
<dbReference type="Gene3D" id="3.30.830.10">
    <property type="entry name" value="Metalloenzyme, LuxS/M16 peptidase-like"/>
    <property type="match status" value="2"/>
</dbReference>
<evidence type="ECO:0000256" key="7">
    <source>
        <dbReference type="ARBA" id="ARBA00023049"/>
    </source>
</evidence>
<evidence type="ECO:0000256" key="10">
    <source>
        <dbReference type="SAM" id="SignalP"/>
    </source>
</evidence>
<dbReference type="PANTHER" id="PTHR43690:SF17">
    <property type="entry name" value="PROTEIN YHJJ"/>
    <property type="match status" value="1"/>
</dbReference>
<keyword evidence="14" id="KW-1185">Reference proteome</keyword>
<feature type="signal peptide" evidence="10">
    <location>
        <begin position="1"/>
        <end position="17"/>
    </location>
</feature>
<dbReference type="InterPro" id="IPR001431">
    <property type="entry name" value="Pept_M16_Zn_BS"/>
</dbReference>
<proteinExistence type="inferred from homology"/>
<keyword evidence="3" id="KW-0645">Protease</keyword>
<dbReference type="EMBL" id="JBBPCO010000007">
    <property type="protein sequence ID" value="MEK8089778.1"/>
    <property type="molecule type" value="Genomic_DNA"/>
</dbReference>
<dbReference type="PANTHER" id="PTHR43690">
    <property type="entry name" value="NARDILYSIN"/>
    <property type="match status" value="1"/>
</dbReference>
<evidence type="ECO:0000313" key="14">
    <source>
        <dbReference type="Proteomes" id="UP001446205"/>
    </source>
</evidence>
<keyword evidence="5" id="KW-0378">Hydrolase</keyword>
<feature type="chain" id="PRO_5045806183" evidence="10">
    <location>
        <begin position="18"/>
        <end position="451"/>
    </location>
</feature>
<dbReference type="Pfam" id="PF00675">
    <property type="entry name" value="Peptidase_M16"/>
    <property type="match status" value="1"/>
</dbReference>
<accession>A0ABU9DAP3</accession>
<keyword evidence="4" id="KW-0479">Metal-binding</keyword>
<dbReference type="InterPro" id="IPR007863">
    <property type="entry name" value="Peptidase_M16_C"/>
</dbReference>
<dbReference type="PROSITE" id="PS00143">
    <property type="entry name" value="INSULINASE"/>
    <property type="match status" value="1"/>
</dbReference>
<dbReference type="InterPro" id="IPR011765">
    <property type="entry name" value="Pept_M16_N"/>
</dbReference>
<feature type="domain" description="Peptidase M16 N-terminal" evidence="11">
    <location>
        <begin position="31"/>
        <end position="172"/>
    </location>
</feature>
<evidence type="ECO:0000256" key="2">
    <source>
        <dbReference type="ARBA" id="ARBA00007261"/>
    </source>
</evidence>
<dbReference type="Proteomes" id="UP001446205">
    <property type="component" value="Unassembled WGS sequence"/>
</dbReference>
<evidence type="ECO:0000259" key="11">
    <source>
        <dbReference type="Pfam" id="PF00675"/>
    </source>
</evidence>
<comment type="cofactor">
    <cofactor evidence="1">
        <name>Zn(2+)</name>
        <dbReference type="ChEBI" id="CHEBI:29105"/>
    </cofactor>
</comment>
<evidence type="ECO:0000256" key="9">
    <source>
        <dbReference type="SAM" id="MobiDB-lite"/>
    </source>
</evidence>
<reference evidence="13 14" key="1">
    <citation type="submission" date="2024-04" db="EMBL/GenBank/DDBJ databases">
        <authorList>
            <person name="Abashina T."/>
            <person name="Shaikin A."/>
        </authorList>
    </citation>
    <scope>NUCLEOTIDE SEQUENCE [LARGE SCALE GENOMIC DNA]</scope>
    <source>
        <strain evidence="13 14">AAFK</strain>
    </source>
</reference>
<dbReference type="InterPro" id="IPR011249">
    <property type="entry name" value="Metalloenz_LuxS/M16"/>
</dbReference>
<comment type="similarity">
    <text evidence="2 8">Belongs to the peptidase M16 family.</text>
</comment>
<comment type="caution">
    <text evidence="13">The sequence shown here is derived from an EMBL/GenBank/DDBJ whole genome shotgun (WGS) entry which is preliminary data.</text>
</comment>
<evidence type="ECO:0000256" key="5">
    <source>
        <dbReference type="ARBA" id="ARBA00022801"/>
    </source>
</evidence>
<dbReference type="SUPFAM" id="SSF63411">
    <property type="entry name" value="LuxS/MPP-like metallohydrolase"/>
    <property type="match status" value="2"/>
</dbReference>
<dbReference type="RefSeq" id="WP_341370835.1">
    <property type="nucleotide sequence ID" value="NZ_JBBPCO010000007.1"/>
</dbReference>
<organism evidence="13 14">
    <name type="scientific">Thermithiobacillus plumbiphilus</name>
    <dbReference type="NCBI Taxonomy" id="1729899"/>
    <lineage>
        <taxon>Bacteria</taxon>
        <taxon>Pseudomonadati</taxon>
        <taxon>Pseudomonadota</taxon>
        <taxon>Acidithiobacillia</taxon>
        <taxon>Acidithiobacillales</taxon>
        <taxon>Thermithiobacillaceae</taxon>
        <taxon>Thermithiobacillus</taxon>
    </lineage>
</organism>
<dbReference type="InterPro" id="IPR050626">
    <property type="entry name" value="Peptidase_M16"/>
</dbReference>
<keyword evidence="7" id="KW-0482">Metalloprotease</keyword>
<feature type="region of interest" description="Disordered" evidence="9">
    <location>
        <begin position="430"/>
        <end position="451"/>
    </location>
</feature>
<dbReference type="Pfam" id="PF05193">
    <property type="entry name" value="Peptidase_M16_C"/>
    <property type="match status" value="1"/>
</dbReference>
<name>A0ABU9DAP3_9PROT</name>
<evidence type="ECO:0000259" key="12">
    <source>
        <dbReference type="Pfam" id="PF05193"/>
    </source>
</evidence>
<evidence type="ECO:0000256" key="8">
    <source>
        <dbReference type="RuleBase" id="RU004447"/>
    </source>
</evidence>
<evidence type="ECO:0000256" key="6">
    <source>
        <dbReference type="ARBA" id="ARBA00022833"/>
    </source>
</evidence>
<sequence length="451" mass="49976">MAVGLVLWACSGALALADPVTEFQLPNGLKVLVKPDHRAPVVTSQIWYKVGSSYESSGYTGISHVLEHMMFKGTPKTPPGRFSRIIAEQGGRDNAFTSRDYTAYFQQLSADRLPISFALESDRMKNLLLREEDFRKEVEVVKEERRMRTENQPRARTDEMLMATAFVASGYHHPVIGWMGDLDSLKVSDLRPWYQRFYSPNNATLVVVGDVQPQAVKALAEKYYGPIKPSTLPEIKPRPEPEQAGERLVKVRAPAQIPYLLMGYHVPRLTRKGPNEEAYALEVLAGLLSSGKSARLDQNLVRGSQVASGVEAGYELVSRDPGLFYLGGTPANGKSNADLRKALEAEIRKLQEQPVNPAELEKVKAQLAAGETFSRDSGFYQAMQLGTYETVGLDWRQYEQYVPAIRAVTPAQVQAVARKYLVDSNRTVAELDPLPPVNPQANTQGAPAHAH</sequence>
<keyword evidence="6" id="KW-0862">Zinc</keyword>
<gene>
    <name evidence="13" type="ORF">WOB96_08345</name>
</gene>
<protein>
    <submittedName>
        <fullName evidence="13">Pitrilysin family protein</fullName>
    </submittedName>
</protein>
<feature type="domain" description="Peptidase M16 C-terminal" evidence="12">
    <location>
        <begin position="185"/>
        <end position="367"/>
    </location>
</feature>
<evidence type="ECO:0000256" key="3">
    <source>
        <dbReference type="ARBA" id="ARBA00022670"/>
    </source>
</evidence>
<keyword evidence="10" id="KW-0732">Signal</keyword>